<dbReference type="RefSeq" id="WP_174582974.1">
    <property type="nucleotide sequence ID" value="NZ_CAJNOB010000007.1"/>
</dbReference>
<evidence type="ECO:0000313" key="3">
    <source>
        <dbReference type="Proteomes" id="UP000663859"/>
    </source>
</evidence>
<keyword evidence="3" id="KW-1185">Reference proteome</keyword>
<accession>A0A8J2BNJ7</accession>
<proteinExistence type="predicted"/>
<evidence type="ECO:0000313" key="2">
    <source>
        <dbReference type="EMBL" id="CAF0694021.1"/>
    </source>
</evidence>
<dbReference type="EMBL" id="CAJNOB010000007">
    <property type="protein sequence ID" value="CAF0694021.1"/>
    <property type="molecule type" value="Genomic_DNA"/>
</dbReference>
<gene>
    <name evidence="2" type="ORF">MPNT_150051</name>
</gene>
<feature type="region of interest" description="Disordered" evidence="1">
    <location>
        <begin position="33"/>
        <end position="70"/>
    </location>
</feature>
<protein>
    <submittedName>
        <fullName evidence="2">Uncharacterized protein</fullName>
    </submittedName>
</protein>
<organism evidence="2 3">
    <name type="scientific">Candidatus Methylacidithermus pantelleriae</name>
    <dbReference type="NCBI Taxonomy" id="2744239"/>
    <lineage>
        <taxon>Bacteria</taxon>
        <taxon>Pseudomonadati</taxon>
        <taxon>Verrucomicrobiota</taxon>
        <taxon>Methylacidiphilae</taxon>
        <taxon>Methylacidiphilales</taxon>
        <taxon>Methylacidiphilaceae</taxon>
        <taxon>Candidatus Methylacidithermus</taxon>
    </lineage>
</organism>
<sequence>MGFVISFSVWDLWELTQDLCSQGLLRKASLPIPASSPPKGWPFGGAVDASREKGSFRSGSKARGSYYARL</sequence>
<reference evidence="2" key="1">
    <citation type="submission" date="2021-02" db="EMBL/GenBank/DDBJ databases">
        <authorList>
            <person name="Cremers G."/>
            <person name="Picone N."/>
        </authorList>
    </citation>
    <scope>NUCLEOTIDE SEQUENCE</scope>
    <source>
        <strain evidence="2">PQ17</strain>
    </source>
</reference>
<evidence type="ECO:0000256" key="1">
    <source>
        <dbReference type="SAM" id="MobiDB-lite"/>
    </source>
</evidence>
<dbReference type="Proteomes" id="UP000663859">
    <property type="component" value="Unassembled WGS sequence"/>
</dbReference>
<dbReference type="AlphaFoldDB" id="A0A8J2BNJ7"/>
<name>A0A8J2BNJ7_9BACT</name>
<comment type="caution">
    <text evidence="2">The sequence shown here is derived from an EMBL/GenBank/DDBJ whole genome shotgun (WGS) entry which is preliminary data.</text>
</comment>